<protein>
    <submittedName>
        <fullName evidence="1">Uncharacterized protein</fullName>
    </submittedName>
</protein>
<keyword evidence="2" id="KW-1185">Reference proteome</keyword>
<evidence type="ECO:0000313" key="1">
    <source>
        <dbReference type="EMBL" id="SMF70113.1"/>
    </source>
</evidence>
<dbReference type="STRING" id="28094.SAMN06295900_11628"/>
<proteinExistence type="predicted"/>
<sequence>MAALVPAQIAPLLDACEEVVAGTRAARIVFLDAGDYLQALAAHSTRLRSTLGHASTFIVERAAAQPSVSPVSLADDGARENARTALRTCAGARFIIVGDRAPSLADEYTDVSLPDAWRGRFSARGRAEARALLGAAPSTLLLAAVARSDEAGKDDNWQALAQTLLRAAHARLLIVGGDESLRRCGVHCWADRFAERIELLDALAATPRQFALIAAADIVLTPCRARAAAAQDIEDPTAGIWLARTAAFGATYDDESAQQIAGEIDAIERFSAREMSLLTRALGDAAQRRLLNAFETQFIAAISPLQCSCDNN</sequence>
<name>A0A1X7GI35_TRICW</name>
<dbReference type="AlphaFoldDB" id="A0A1X7GI35"/>
<reference evidence="2" key="1">
    <citation type="submission" date="2017-04" db="EMBL/GenBank/DDBJ databases">
        <authorList>
            <person name="Varghese N."/>
            <person name="Submissions S."/>
        </authorList>
    </citation>
    <scope>NUCLEOTIDE SEQUENCE [LARGE SCALE GENOMIC DNA]</scope>
    <source>
        <strain evidence="2">Ballard 720</strain>
    </source>
</reference>
<dbReference type="EMBL" id="FXAH01000016">
    <property type="protein sequence ID" value="SMF70113.1"/>
    <property type="molecule type" value="Genomic_DNA"/>
</dbReference>
<organism evidence="1 2">
    <name type="scientific">Trinickia caryophylli</name>
    <name type="common">Paraburkholderia caryophylli</name>
    <dbReference type="NCBI Taxonomy" id="28094"/>
    <lineage>
        <taxon>Bacteria</taxon>
        <taxon>Pseudomonadati</taxon>
        <taxon>Pseudomonadota</taxon>
        <taxon>Betaproteobacteria</taxon>
        <taxon>Burkholderiales</taxon>
        <taxon>Burkholderiaceae</taxon>
        <taxon>Trinickia</taxon>
    </lineage>
</organism>
<dbReference type="Proteomes" id="UP000192911">
    <property type="component" value="Unassembled WGS sequence"/>
</dbReference>
<evidence type="ECO:0000313" key="2">
    <source>
        <dbReference type="Proteomes" id="UP000192911"/>
    </source>
</evidence>
<gene>
    <name evidence="1" type="ORF">SAMN06295900_11628</name>
</gene>
<accession>A0A1X7GI35</accession>